<reference evidence="1 2" key="1">
    <citation type="submission" date="2019-05" db="EMBL/GenBank/DDBJ databases">
        <title>Another draft genome of Portunus trituberculatus and its Hox gene families provides insights of decapod evolution.</title>
        <authorList>
            <person name="Jeong J.-H."/>
            <person name="Song I."/>
            <person name="Kim S."/>
            <person name="Choi T."/>
            <person name="Kim D."/>
            <person name="Ryu S."/>
            <person name="Kim W."/>
        </authorList>
    </citation>
    <scope>NUCLEOTIDE SEQUENCE [LARGE SCALE GENOMIC DNA]</scope>
    <source>
        <tissue evidence="1">Muscle</tissue>
    </source>
</reference>
<dbReference type="Proteomes" id="UP000324222">
    <property type="component" value="Unassembled WGS sequence"/>
</dbReference>
<keyword evidence="2" id="KW-1185">Reference proteome</keyword>
<protein>
    <submittedName>
        <fullName evidence="1">Uncharacterized protein</fullName>
    </submittedName>
</protein>
<evidence type="ECO:0000313" key="2">
    <source>
        <dbReference type="Proteomes" id="UP000324222"/>
    </source>
</evidence>
<comment type="caution">
    <text evidence="1">The sequence shown here is derived from an EMBL/GenBank/DDBJ whole genome shotgun (WGS) entry which is preliminary data.</text>
</comment>
<accession>A0A5B7HFA6</accession>
<gene>
    <name evidence="1" type="ORF">E2C01_062433</name>
</gene>
<dbReference type="EMBL" id="VSRR010027527">
    <property type="protein sequence ID" value="MPC68235.1"/>
    <property type="molecule type" value="Genomic_DNA"/>
</dbReference>
<sequence length="101" mass="11393">MTVGIFILVFSFSRRRRTRTRGWSGLEEGDKEPHLCYIWQGGREEGERSKEGEPAALSPFLFSSNLHPSRHLATSDILLRSSSPHPPGLFLPCEHVSSCRV</sequence>
<evidence type="ECO:0000313" key="1">
    <source>
        <dbReference type="EMBL" id="MPC68235.1"/>
    </source>
</evidence>
<organism evidence="1 2">
    <name type="scientific">Portunus trituberculatus</name>
    <name type="common">Swimming crab</name>
    <name type="synonym">Neptunus trituberculatus</name>
    <dbReference type="NCBI Taxonomy" id="210409"/>
    <lineage>
        <taxon>Eukaryota</taxon>
        <taxon>Metazoa</taxon>
        <taxon>Ecdysozoa</taxon>
        <taxon>Arthropoda</taxon>
        <taxon>Crustacea</taxon>
        <taxon>Multicrustacea</taxon>
        <taxon>Malacostraca</taxon>
        <taxon>Eumalacostraca</taxon>
        <taxon>Eucarida</taxon>
        <taxon>Decapoda</taxon>
        <taxon>Pleocyemata</taxon>
        <taxon>Brachyura</taxon>
        <taxon>Eubrachyura</taxon>
        <taxon>Portunoidea</taxon>
        <taxon>Portunidae</taxon>
        <taxon>Portuninae</taxon>
        <taxon>Portunus</taxon>
    </lineage>
</organism>
<proteinExistence type="predicted"/>
<name>A0A5B7HFA6_PORTR</name>
<dbReference type="AlphaFoldDB" id="A0A5B7HFA6"/>